<organism evidence="13 14">
    <name type="scientific">Polyplosphaeria fusca</name>
    <dbReference type="NCBI Taxonomy" id="682080"/>
    <lineage>
        <taxon>Eukaryota</taxon>
        <taxon>Fungi</taxon>
        <taxon>Dikarya</taxon>
        <taxon>Ascomycota</taxon>
        <taxon>Pezizomycotina</taxon>
        <taxon>Dothideomycetes</taxon>
        <taxon>Pleosporomycetidae</taxon>
        <taxon>Pleosporales</taxon>
        <taxon>Tetraplosphaeriaceae</taxon>
        <taxon>Polyplosphaeria</taxon>
    </lineage>
</organism>
<dbReference type="InterPro" id="IPR005556">
    <property type="entry name" value="SUN"/>
</dbReference>
<feature type="signal peptide" evidence="12">
    <location>
        <begin position="1"/>
        <end position="16"/>
    </location>
</feature>
<dbReference type="GO" id="GO:0000272">
    <property type="term" value="P:polysaccharide catabolic process"/>
    <property type="evidence" value="ECO:0007669"/>
    <property type="project" value="UniProtKB-KW"/>
</dbReference>
<evidence type="ECO:0000256" key="5">
    <source>
        <dbReference type="ARBA" id="ARBA00022729"/>
    </source>
</evidence>
<dbReference type="AlphaFoldDB" id="A0A9P4R6X2"/>
<evidence type="ECO:0000313" key="14">
    <source>
        <dbReference type="Proteomes" id="UP000799444"/>
    </source>
</evidence>
<dbReference type="GO" id="GO:0031505">
    <property type="term" value="P:fungal-type cell wall organization"/>
    <property type="evidence" value="ECO:0007669"/>
    <property type="project" value="TreeGrafter"/>
</dbReference>
<evidence type="ECO:0000256" key="4">
    <source>
        <dbReference type="ARBA" id="ARBA00022525"/>
    </source>
</evidence>
<proteinExistence type="inferred from homology"/>
<feature type="region of interest" description="Disordered" evidence="11">
    <location>
        <begin position="75"/>
        <end position="160"/>
    </location>
</feature>
<dbReference type="EMBL" id="ML996101">
    <property type="protein sequence ID" value="KAF2740177.1"/>
    <property type="molecule type" value="Genomic_DNA"/>
</dbReference>
<keyword evidence="7" id="KW-0119">Carbohydrate metabolism</keyword>
<evidence type="ECO:0000256" key="7">
    <source>
        <dbReference type="ARBA" id="ARBA00023277"/>
    </source>
</evidence>
<evidence type="ECO:0000256" key="6">
    <source>
        <dbReference type="ARBA" id="ARBA00022801"/>
    </source>
</evidence>
<dbReference type="InterPro" id="IPR051526">
    <property type="entry name" value="Beta-Glucosidase_SUN"/>
</dbReference>
<feature type="compositionally biased region" description="Low complexity" evidence="11">
    <location>
        <begin position="83"/>
        <end position="98"/>
    </location>
</feature>
<dbReference type="Proteomes" id="UP000799444">
    <property type="component" value="Unassembled WGS sequence"/>
</dbReference>
<keyword evidence="10" id="KW-0624">Polysaccharide degradation</keyword>
<evidence type="ECO:0000256" key="12">
    <source>
        <dbReference type="SAM" id="SignalP"/>
    </source>
</evidence>
<evidence type="ECO:0000256" key="1">
    <source>
        <dbReference type="ARBA" id="ARBA00004191"/>
    </source>
</evidence>
<keyword evidence="5 12" id="KW-0732">Signal</keyword>
<name>A0A9P4R6X2_9PLEO</name>
<gene>
    <name evidence="13" type="ORF">EJ04DRAFT_234439</name>
</gene>
<dbReference type="GO" id="GO:0009986">
    <property type="term" value="C:cell surface"/>
    <property type="evidence" value="ECO:0007669"/>
    <property type="project" value="TreeGrafter"/>
</dbReference>
<comment type="caution">
    <text evidence="13">The sequence shown here is derived from an EMBL/GenBank/DDBJ whole genome shotgun (WGS) entry which is preliminary data.</text>
</comment>
<dbReference type="Pfam" id="PF03856">
    <property type="entry name" value="SUN"/>
    <property type="match status" value="1"/>
</dbReference>
<keyword evidence="3" id="KW-0134">Cell wall</keyword>
<keyword evidence="14" id="KW-1185">Reference proteome</keyword>
<evidence type="ECO:0000313" key="13">
    <source>
        <dbReference type="EMBL" id="KAF2740177.1"/>
    </source>
</evidence>
<dbReference type="GO" id="GO:0016798">
    <property type="term" value="F:hydrolase activity, acting on glycosyl bonds"/>
    <property type="evidence" value="ECO:0007669"/>
    <property type="project" value="UniProtKB-KW"/>
</dbReference>
<keyword evidence="6" id="KW-0378">Hydrolase</keyword>
<dbReference type="PANTHER" id="PTHR31316">
    <property type="entry name" value="BETA-GLUCOSIDASE-LIKE PROTEIN NCA3, MITOCHONDRIAL-RELATED"/>
    <property type="match status" value="1"/>
</dbReference>
<feature type="compositionally biased region" description="Polar residues" evidence="11">
    <location>
        <begin position="99"/>
        <end position="122"/>
    </location>
</feature>
<keyword evidence="8" id="KW-0326">Glycosidase</keyword>
<feature type="chain" id="PRO_5040111661" evidence="12">
    <location>
        <begin position="17"/>
        <end position="453"/>
    </location>
</feature>
<keyword evidence="4" id="KW-0964">Secreted</keyword>
<dbReference type="GO" id="GO:0009277">
    <property type="term" value="C:fungal-type cell wall"/>
    <property type="evidence" value="ECO:0007669"/>
    <property type="project" value="TreeGrafter"/>
</dbReference>
<evidence type="ECO:0000256" key="11">
    <source>
        <dbReference type="SAM" id="MobiDB-lite"/>
    </source>
</evidence>
<evidence type="ECO:0000256" key="9">
    <source>
        <dbReference type="ARBA" id="ARBA00023316"/>
    </source>
</evidence>
<dbReference type="OrthoDB" id="5339822at2759"/>
<evidence type="ECO:0000256" key="10">
    <source>
        <dbReference type="ARBA" id="ARBA00023326"/>
    </source>
</evidence>
<sequence length="453" mass="48172">MKATVLLALLPALVTPHPHHQAHRHLHDLAQRGPAPVEAAVYVPGPVETVVVYELNGKQISEQDVRQGIANGTLIWGDDGNLSTSAAAKPTSTPTTIPQNTNQGKSPASSTNAQDPHASSSAVDKPASMSPEGPQHEPSPTSAPPSPPSSGGNAPCEDCDKEFPNGQLPCDTFPWGYGAIPLQQEGLGGWSGIQDPRNRGVAGYDNIWTANVGSCPNGECCSQGRFCSFGCPNPYLKMAWPKKQGATKQSVGGLYCNENGMLEMPDGSMAKTLCGKASNHFTVKVQNKLAKPVSFCRTDYPGTESMTVPLTVNPGETEELAAPDLSKYFWWNGKPTSAQYYVNSQDISESDACTWTDGQKPKGNWAPMVFGASWDDINMNMGFVSITSNYLTTDNLDYDISFAGEDDNVINPCSYKAGTAEVCDPSKHGCSNANDAGCTATVKYGTLTVVLSE</sequence>
<evidence type="ECO:0000256" key="8">
    <source>
        <dbReference type="ARBA" id="ARBA00023295"/>
    </source>
</evidence>
<comment type="similarity">
    <text evidence="2">Belongs to the SUN family.</text>
</comment>
<evidence type="ECO:0000256" key="2">
    <source>
        <dbReference type="ARBA" id="ARBA00010579"/>
    </source>
</evidence>
<comment type="subcellular location">
    <subcellularLocation>
        <location evidence="1">Secreted</location>
        <location evidence="1">Cell wall</location>
    </subcellularLocation>
</comment>
<reference evidence="13" key="1">
    <citation type="journal article" date="2020" name="Stud. Mycol.">
        <title>101 Dothideomycetes genomes: a test case for predicting lifestyles and emergence of pathogens.</title>
        <authorList>
            <person name="Haridas S."/>
            <person name="Albert R."/>
            <person name="Binder M."/>
            <person name="Bloem J."/>
            <person name="Labutti K."/>
            <person name="Salamov A."/>
            <person name="Andreopoulos B."/>
            <person name="Baker S."/>
            <person name="Barry K."/>
            <person name="Bills G."/>
            <person name="Bluhm B."/>
            <person name="Cannon C."/>
            <person name="Castanera R."/>
            <person name="Culley D."/>
            <person name="Daum C."/>
            <person name="Ezra D."/>
            <person name="Gonzalez J."/>
            <person name="Henrissat B."/>
            <person name="Kuo A."/>
            <person name="Liang C."/>
            <person name="Lipzen A."/>
            <person name="Lutzoni F."/>
            <person name="Magnuson J."/>
            <person name="Mondo S."/>
            <person name="Nolan M."/>
            <person name="Ohm R."/>
            <person name="Pangilinan J."/>
            <person name="Park H.-J."/>
            <person name="Ramirez L."/>
            <person name="Alfaro M."/>
            <person name="Sun H."/>
            <person name="Tritt A."/>
            <person name="Yoshinaga Y."/>
            <person name="Zwiers L.-H."/>
            <person name="Turgeon B."/>
            <person name="Goodwin S."/>
            <person name="Spatafora J."/>
            <person name="Crous P."/>
            <person name="Grigoriev I."/>
        </authorList>
    </citation>
    <scope>NUCLEOTIDE SEQUENCE</scope>
    <source>
        <strain evidence="13">CBS 125425</strain>
    </source>
</reference>
<protein>
    <submittedName>
        <fullName evidence="13">SUN-domain-containing protein</fullName>
    </submittedName>
</protein>
<keyword evidence="9" id="KW-0961">Cell wall biogenesis/degradation</keyword>
<accession>A0A9P4R6X2</accession>
<evidence type="ECO:0000256" key="3">
    <source>
        <dbReference type="ARBA" id="ARBA00022512"/>
    </source>
</evidence>
<dbReference type="PANTHER" id="PTHR31316:SF0">
    <property type="entry name" value="SECRETED BETA-GLUCOSIDASE SIM1-RELATED"/>
    <property type="match status" value="1"/>
</dbReference>